<evidence type="ECO:0000256" key="7">
    <source>
        <dbReference type="ARBA" id="ARBA00022765"/>
    </source>
</evidence>
<feature type="region of interest" description="Disordered" evidence="14">
    <location>
        <begin position="570"/>
        <end position="590"/>
    </location>
</feature>
<dbReference type="SUPFAM" id="SSF55785">
    <property type="entry name" value="PYP-like sensor domain (PAS domain)"/>
    <property type="match status" value="2"/>
</dbReference>
<evidence type="ECO:0000313" key="18">
    <source>
        <dbReference type="Proteomes" id="UP000265080"/>
    </source>
</evidence>
<dbReference type="InterPro" id="IPR000014">
    <property type="entry name" value="PAS"/>
</dbReference>
<dbReference type="GO" id="GO:0005737">
    <property type="term" value="C:cytoplasm"/>
    <property type="evidence" value="ECO:0007669"/>
    <property type="project" value="UniProtKB-SubCell"/>
</dbReference>
<feature type="compositionally biased region" description="Basic and acidic residues" evidence="14">
    <location>
        <begin position="405"/>
        <end position="424"/>
    </location>
</feature>
<keyword evidence="6" id="KW-0677">Repeat</keyword>
<evidence type="ECO:0000256" key="9">
    <source>
        <dbReference type="ARBA" id="ARBA00023108"/>
    </source>
</evidence>
<dbReference type="Proteomes" id="UP000265080">
    <property type="component" value="Chromosome 12"/>
</dbReference>
<feature type="domain" description="PAS" evidence="15">
    <location>
        <begin position="106"/>
        <end position="169"/>
    </location>
</feature>
<dbReference type="GO" id="GO:0006805">
    <property type="term" value="P:xenobiotic metabolic process"/>
    <property type="evidence" value="ECO:0007669"/>
    <property type="project" value="InterPro"/>
</dbReference>
<evidence type="ECO:0000256" key="13">
    <source>
        <dbReference type="ARBA" id="ARBA00023242"/>
    </source>
</evidence>
<feature type="compositionally biased region" description="Basic residues" evidence="14">
    <location>
        <begin position="1"/>
        <end position="11"/>
    </location>
</feature>
<dbReference type="InterPro" id="IPR013655">
    <property type="entry name" value="PAS_fold_3"/>
</dbReference>
<dbReference type="InterPro" id="IPR035965">
    <property type="entry name" value="PAS-like_dom_sf"/>
</dbReference>
<dbReference type="InterPro" id="IPR039091">
    <property type="entry name" value="AHR/AHRR"/>
</dbReference>
<dbReference type="InterPro" id="IPR036638">
    <property type="entry name" value="HLH_DNA-bd_sf"/>
</dbReference>
<sequence>MYAGRKRRKPVQRAVKQPPAEGSKSNPSKRHRDRLNGELERLAGLLPFPEEVTASLDKLSILRLSVSYLRAKNFFSVALNSRNGATAAGDEKSGGTDGRIPEGELLLQALNGFVLVITASGTIFYSSHTIQDYLGFHQTDVMHQSVYELVHTEDQQELRNNLHWALNPPAAPPDSSSSLVTYSPEQLPPENSSFLERSFVCRFRCLLDNSSGFLALNIQGRLKFLHGQNQRQENGGKAPPQLALFAIATPLQPPSILEIRTKNMIFRTKHKLDFTPLACDAKGKIVLGYTEAELRVRGSGYQFIHAADMLYCAENHVRMMKTGESGLTVFRLLTKENRWKWVQANARLVYKNGKPDYIIATQRPLLDEEGGEHLRKRSMHLPFTYATGEALLYQANHPIAGFRDGGPEKNGSKSKKSRTDRLVRDGVDPGSLLGALMSQDESVYVCQPALEPKMSFHSSFFGESWDEPANGTVPPGVTEAGTSFDPLLATLDSLSLEGQGVVDADEGGCSNGDLFGALEGLGLSAEDLELLLLDERMIRVEMDPERVPTLDDLLTNDEILSYIYDSIEGKTDSSDHGAQAPPSTSSTPIVQLSQQMQQHLSMRTAKVSHDWTQQGDRLANTLANGDLLQNQPIPNGQWTQHQHYQAQIQNHQKPLTNTSLESCMDYSVPEIDNADYTLGGGGLFGRQQQVTEATVSSFQGMNHKRQPEQIPVPLAQVLSSLSQCPPPNASLEQILGVGKPCRQLDHYGMVASEIQHDPSHSKMENGCILNTSYPSGCSLPNGNGPAPPAVQLPVPETLPSLADPPATGFYL</sequence>
<dbReference type="GO" id="GO:0004879">
    <property type="term" value="F:nuclear receptor activity"/>
    <property type="evidence" value="ECO:0007669"/>
    <property type="project" value="TreeGrafter"/>
</dbReference>
<keyword evidence="5" id="KW-0678">Repressor</keyword>
<dbReference type="SMART" id="SM00086">
    <property type="entry name" value="PAC"/>
    <property type="match status" value="1"/>
</dbReference>
<keyword evidence="18" id="KW-1185">Reference proteome</keyword>
<evidence type="ECO:0000256" key="8">
    <source>
        <dbReference type="ARBA" id="ARBA00023015"/>
    </source>
</evidence>
<dbReference type="GO" id="GO:0046983">
    <property type="term" value="F:protein dimerization activity"/>
    <property type="evidence" value="ECO:0007669"/>
    <property type="project" value="InterPro"/>
</dbReference>
<evidence type="ECO:0000256" key="5">
    <source>
        <dbReference type="ARBA" id="ARBA00022491"/>
    </source>
</evidence>
<dbReference type="GO" id="GO:0048511">
    <property type="term" value="P:rhythmic process"/>
    <property type="evidence" value="ECO:0007669"/>
    <property type="project" value="UniProtKB-KW"/>
</dbReference>
<comment type="subcellular location">
    <subcellularLocation>
        <location evidence="2">Cytoplasm</location>
    </subcellularLocation>
    <subcellularLocation>
        <location evidence="1">Nucleus</location>
    </subcellularLocation>
</comment>
<evidence type="ECO:0000256" key="1">
    <source>
        <dbReference type="ARBA" id="ARBA00004123"/>
    </source>
</evidence>
<dbReference type="FunFam" id="3.30.450.20:FF:000019">
    <property type="entry name" value="Aryl hydrocarbon receptor 1"/>
    <property type="match status" value="1"/>
</dbReference>
<protein>
    <recommendedName>
        <fullName evidence="3">Aryl hydrocarbon receptor</fullName>
    </recommendedName>
</protein>
<proteinExistence type="predicted"/>
<feature type="domain" description="BHLH" evidence="16">
    <location>
        <begin position="19"/>
        <end position="72"/>
    </location>
</feature>
<feature type="compositionally biased region" description="Polar residues" evidence="14">
    <location>
        <begin position="581"/>
        <end position="590"/>
    </location>
</feature>
<feature type="region of interest" description="Disordered" evidence="14">
    <location>
        <begin position="1"/>
        <end position="32"/>
    </location>
</feature>
<dbReference type="FunFam" id="3.30.450.20:FF:000035">
    <property type="entry name" value="Aryl hydrocarbon receptor"/>
    <property type="match status" value="1"/>
</dbReference>
<dbReference type="GO" id="GO:1904613">
    <property type="term" value="P:cellular response to 2,3,7,8-tetrachlorodibenzodioxine"/>
    <property type="evidence" value="ECO:0007669"/>
    <property type="project" value="UniProtKB-ARBA"/>
</dbReference>
<dbReference type="CDD" id="cd00130">
    <property type="entry name" value="PAS"/>
    <property type="match status" value="2"/>
</dbReference>
<keyword evidence="8" id="KW-0805">Transcription regulation</keyword>
<reference evidence="17 18" key="1">
    <citation type="submission" date="2018-03" db="EMBL/GenBank/DDBJ databases">
        <title>Finding Nemo's genes: A chromosome-scale reference assembly of the genome of the orange clownfish Amphiprion percula.</title>
        <authorList>
            <person name="Lehmann R."/>
        </authorList>
    </citation>
    <scope>NUCLEOTIDE SEQUENCE</scope>
</reference>
<dbReference type="Pfam" id="PF08447">
    <property type="entry name" value="PAS_3"/>
    <property type="match status" value="1"/>
</dbReference>
<dbReference type="SUPFAM" id="SSF47459">
    <property type="entry name" value="HLH, helix-loop-helix DNA-binding domain"/>
    <property type="match status" value="1"/>
</dbReference>
<accession>A0A3P8TJK0</accession>
<dbReference type="GeneTree" id="ENSGT00940000154486"/>
<keyword evidence="13" id="KW-0539">Nucleus</keyword>
<organism evidence="17 18">
    <name type="scientific">Amphiprion percula</name>
    <name type="common">Orange clownfish</name>
    <name type="synonym">Lutjanus percula</name>
    <dbReference type="NCBI Taxonomy" id="161767"/>
    <lineage>
        <taxon>Eukaryota</taxon>
        <taxon>Metazoa</taxon>
        <taxon>Chordata</taxon>
        <taxon>Craniata</taxon>
        <taxon>Vertebrata</taxon>
        <taxon>Euteleostomi</taxon>
        <taxon>Actinopterygii</taxon>
        <taxon>Neopterygii</taxon>
        <taxon>Teleostei</taxon>
        <taxon>Neoteleostei</taxon>
        <taxon>Acanthomorphata</taxon>
        <taxon>Ovalentaria</taxon>
        <taxon>Pomacentridae</taxon>
        <taxon>Amphiprion</taxon>
    </lineage>
</organism>
<evidence type="ECO:0000259" key="15">
    <source>
        <dbReference type="PROSITE" id="PS50112"/>
    </source>
</evidence>
<dbReference type="SMART" id="SM00091">
    <property type="entry name" value="PAS"/>
    <property type="match status" value="2"/>
</dbReference>
<keyword evidence="4" id="KW-0963">Cytoplasm</keyword>
<keyword evidence="7" id="KW-0013">ADP-ribosylation</keyword>
<dbReference type="InterPro" id="IPR013767">
    <property type="entry name" value="PAS_fold"/>
</dbReference>
<evidence type="ECO:0000256" key="2">
    <source>
        <dbReference type="ARBA" id="ARBA00004496"/>
    </source>
</evidence>
<evidence type="ECO:0000256" key="12">
    <source>
        <dbReference type="ARBA" id="ARBA00023163"/>
    </source>
</evidence>
<dbReference type="FunFam" id="4.10.280.10:FF:000024">
    <property type="entry name" value="Aryl hydrocarbon receptor 2"/>
    <property type="match status" value="1"/>
</dbReference>
<keyword evidence="9" id="KW-0090">Biological rhythms</keyword>
<dbReference type="InterPro" id="IPR011598">
    <property type="entry name" value="bHLH_dom"/>
</dbReference>
<keyword evidence="11" id="KW-0010">Activator</keyword>
<dbReference type="Gene3D" id="4.10.280.10">
    <property type="entry name" value="Helix-loop-helix DNA-binding domain"/>
    <property type="match status" value="1"/>
</dbReference>
<dbReference type="GO" id="GO:0000976">
    <property type="term" value="F:transcription cis-regulatory region binding"/>
    <property type="evidence" value="ECO:0007669"/>
    <property type="project" value="TreeGrafter"/>
</dbReference>
<keyword evidence="10" id="KW-0238">DNA-binding</keyword>
<dbReference type="SMART" id="SM00353">
    <property type="entry name" value="HLH"/>
    <property type="match status" value="1"/>
</dbReference>
<dbReference type="GO" id="GO:0005634">
    <property type="term" value="C:nucleus"/>
    <property type="evidence" value="ECO:0007669"/>
    <property type="project" value="UniProtKB-SubCell"/>
</dbReference>
<reference evidence="17" key="3">
    <citation type="submission" date="2025-09" db="UniProtKB">
        <authorList>
            <consortium name="Ensembl"/>
        </authorList>
    </citation>
    <scope>IDENTIFICATION</scope>
</reference>
<evidence type="ECO:0000256" key="4">
    <source>
        <dbReference type="ARBA" id="ARBA00022490"/>
    </source>
</evidence>
<evidence type="ECO:0000313" key="17">
    <source>
        <dbReference type="Ensembl" id="ENSAPEP00000023352.1"/>
    </source>
</evidence>
<dbReference type="PANTHER" id="PTHR10649">
    <property type="entry name" value="ARYL HYDROCARBON RECEPTOR"/>
    <property type="match status" value="1"/>
</dbReference>
<dbReference type="PANTHER" id="PTHR10649:SF18">
    <property type="entry name" value="ARYL HYDROCARBON RECEPTOR 1 BETA"/>
    <property type="match status" value="1"/>
</dbReference>
<feature type="region of interest" description="Disordered" evidence="14">
    <location>
        <begin position="402"/>
        <end position="424"/>
    </location>
</feature>
<evidence type="ECO:0000259" key="16">
    <source>
        <dbReference type="PROSITE" id="PS50888"/>
    </source>
</evidence>
<dbReference type="GO" id="GO:0034751">
    <property type="term" value="C:aryl hydrocarbon receptor complex"/>
    <property type="evidence" value="ECO:0007669"/>
    <property type="project" value="TreeGrafter"/>
</dbReference>
<dbReference type="InterPro" id="IPR001610">
    <property type="entry name" value="PAC"/>
</dbReference>
<dbReference type="Gene3D" id="3.30.450.20">
    <property type="entry name" value="PAS domain"/>
    <property type="match status" value="2"/>
</dbReference>
<evidence type="ECO:0000256" key="3">
    <source>
        <dbReference type="ARBA" id="ARBA00015909"/>
    </source>
</evidence>
<dbReference type="PROSITE" id="PS50112">
    <property type="entry name" value="PAS"/>
    <property type="match status" value="1"/>
</dbReference>
<dbReference type="Ensembl" id="ENSAPET00000023970.1">
    <property type="protein sequence ID" value="ENSAPEP00000023352.1"/>
    <property type="gene ID" value="ENSAPEG00000016065.1"/>
</dbReference>
<name>A0A3P8TJK0_AMPPE</name>
<dbReference type="Pfam" id="PF00989">
    <property type="entry name" value="PAS"/>
    <property type="match status" value="1"/>
</dbReference>
<evidence type="ECO:0000256" key="14">
    <source>
        <dbReference type="SAM" id="MobiDB-lite"/>
    </source>
</evidence>
<evidence type="ECO:0000256" key="6">
    <source>
        <dbReference type="ARBA" id="ARBA00022737"/>
    </source>
</evidence>
<dbReference type="AlphaFoldDB" id="A0A3P8TJK0"/>
<evidence type="ECO:0000256" key="11">
    <source>
        <dbReference type="ARBA" id="ARBA00023159"/>
    </source>
</evidence>
<dbReference type="PROSITE" id="PS50888">
    <property type="entry name" value="BHLH"/>
    <property type="match status" value="1"/>
</dbReference>
<reference evidence="17" key="2">
    <citation type="submission" date="2025-08" db="UniProtKB">
        <authorList>
            <consortium name="Ensembl"/>
        </authorList>
    </citation>
    <scope>IDENTIFICATION</scope>
</reference>
<keyword evidence="12" id="KW-0804">Transcription</keyword>
<evidence type="ECO:0000256" key="10">
    <source>
        <dbReference type="ARBA" id="ARBA00023125"/>
    </source>
</evidence>